<proteinExistence type="inferred from homology"/>
<evidence type="ECO:0000256" key="2">
    <source>
        <dbReference type="SAM" id="MobiDB-lite"/>
    </source>
</evidence>
<dbReference type="Proteomes" id="UP000290900">
    <property type="component" value="Unassembled WGS sequence"/>
</dbReference>
<dbReference type="InterPro" id="IPR036249">
    <property type="entry name" value="Thioredoxin-like_sf"/>
</dbReference>
<reference evidence="4 5" key="1">
    <citation type="submission" date="2018-12" db="EMBL/GenBank/DDBJ databases">
        <authorList>
            <person name="Tiukova I."/>
            <person name="Dainat J."/>
        </authorList>
    </citation>
    <scope>NUCLEOTIDE SEQUENCE [LARGE SCALE GENOMIC DNA]</scope>
</reference>
<feature type="compositionally biased region" description="Acidic residues" evidence="2">
    <location>
        <begin position="221"/>
        <end position="243"/>
    </location>
</feature>
<dbReference type="GO" id="GO:0005737">
    <property type="term" value="C:cytoplasm"/>
    <property type="evidence" value="ECO:0007669"/>
    <property type="project" value="TreeGrafter"/>
</dbReference>
<name>A0A448YQ73_BRENA</name>
<evidence type="ECO:0000256" key="1">
    <source>
        <dbReference type="ARBA" id="ARBA00009686"/>
    </source>
</evidence>
<dbReference type="InterPro" id="IPR024253">
    <property type="entry name" value="Phosducin_thioredoxin-like_dom"/>
</dbReference>
<dbReference type="EMBL" id="CAACVR010000034">
    <property type="protein sequence ID" value="VEU23026.1"/>
    <property type="molecule type" value="Genomic_DNA"/>
</dbReference>
<evidence type="ECO:0000259" key="3">
    <source>
        <dbReference type="Pfam" id="PF02114"/>
    </source>
</evidence>
<dbReference type="AlphaFoldDB" id="A0A448YQ73"/>
<dbReference type="GO" id="GO:0006457">
    <property type="term" value="P:protein folding"/>
    <property type="evidence" value="ECO:0007669"/>
    <property type="project" value="TreeGrafter"/>
</dbReference>
<dbReference type="Gene3D" id="3.40.30.10">
    <property type="entry name" value="Glutaredoxin"/>
    <property type="match status" value="1"/>
</dbReference>
<dbReference type="STRING" id="13370.A0A448YQ73"/>
<dbReference type="InParanoid" id="A0A448YQ73"/>
<dbReference type="InterPro" id="IPR051498">
    <property type="entry name" value="Phosducin-like_chap/apop_reg"/>
</dbReference>
<accession>A0A448YQ73</accession>
<dbReference type="OrthoDB" id="45518at2759"/>
<feature type="compositionally biased region" description="Basic and acidic residues" evidence="2">
    <location>
        <begin position="48"/>
        <end position="63"/>
    </location>
</feature>
<keyword evidence="5" id="KW-1185">Reference proteome</keyword>
<gene>
    <name evidence="4" type="ORF">BRENAR_LOCUS3757</name>
</gene>
<sequence length="243" mass="27938">MNPAFDPKIQVEVDPNEDTEWNDILRARGIIPEKPKDPTEELEEALEEAVKKQHENRLQNKTLDELDELEDDEDEEFLEQYKQQRMAELRKQASEAKFGQVYGINKPEYKEEVTDASKKSFVVVHMSLNSNLQSRILAHILTVLAPKYPEIKFVDITANRAVENYPESHCPTLLIYKDGDVVKQYITLLQLGGNQTKTGDIEKALQDAGAIKSDDRRIATQEDEEDQETEEHGDADEDEDFFD</sequence>
<dbReference type="PANTHER" id="PTHR45809">
    <property type="entry name" value="VIRAL IAP-ASSOCIATED FACTOR HOMOLOG"/>
    <property type="match status" value="1"/>
</dbReference>
<feature type="domain" description="Phosducin" evidence="3">
    <location>
        <begin position="41"/>
        <end position="223"/>
    </location>
</feature>
<dbReference type="Pfam" id="PF02114">
    <property type="entry name" value="Phosducin"/>
    <property type="match status" value="1"/>
</dbReference>
<dbReference type="PANTHER" id="PTHR45809:SF3">
    <property type="entry name" value="VIRAL IAP-ASSOCIATED FACTOR HOMOLOG"/>
    <property type="match status" value="1"/>
</dbReference>
<dbReference type="SUPFAM" id="SSF52833">
    <property type="entry name" value="Thioredoxin-like"/>
    <property type="match status" value="1"/>
</dbReference>
<feature type="region of interest" description="Disordered" evidence="2">
    <location>
        <begin position="30"/>
        <end position="63"/>
    </location>
</feature>
<feature type="compositionally biased region" description="Basic and acidic residues" evidence="2">
    <location>
        <begin position="30"/>
        <end position="39"/>
    </location>
</feature>
<comment type="similarity">
    <text evidence="1">Belongs to the phosducin family.</text>
</comment>
<dbReference type="CDD" id="cd02988">
    <property type="entry name" value="Phd_like_VIAF"/>
    <property type="match status" value="1"/>
</dbReference>
<feature type="region of interest" description="Disordered" evidence="2">
    <location>
        <begin position="212"/>
        <end position="243"/>
    </location>
</feature>
<dbReference type="FunCoup" id="A0A448YQ73">
    <property type="interactions" value="503"/>
</dbReference>
<protein>
    <submittedName>
        <fullName evidence="4">DEKNAAC104174</fullName>
    </submittedName>
</protein>
<evidence type="ECO:0000313" key="5">
    <source>
        <dbReference type="Proteomes" id="UP000290900"/>
    </source>
</evidence>
<evidence type="ECO:0000313" key="4">
    <source>
        <dbReference type="EMBL" id="VEU23026.1"/>
    </source>
</evidence>
<organism evidence="4 5">
    <name type="scientific">Brettanomyces naardenensis</name>
    <name type="common">Yeast</name>
    <dbReference type="NCBI Taxonomy" id="13370"/>
    <lineage>
        <taxon>Eukaryota</taxon>
        <taxon>Fungi</taxon>
        <taxon>Dikarya</taxon>
        <taxon>Ascomycota</taxon>
        <taxon>Saccharomycotina</taxon>
        <taxon>Pichiomycetes</taxon>
        <taxon>Pichiales</taxon>
        <taxon>Pichiaceae</taxon>
        <taxon>Brettanomyces</taxon>
    </lineage>
</organism>